<comment type="caution">
    <text evidence="4">The sequence shown here is derived from an EMBL/GenBank/DDBJ whole genome shotgun (WGS) entry which is preliminary data.</text>
</comment>
<feature type="compositionally biased region" description="Acidic residues" evidence="2">
    <location>
        <begin position="475"/>
        <end position="489"/>
    </location>
</feature>
<dbReference type="PANTHER" id="PTHR13056">
    <property type="entry name" value="VACUOLAR FUSION PROTEIN CCZ1 HOMOLOG-RELATED"/>
    <property type="match status" value="1"/>
</dbReference>
<proteinExistence type="inferred from homology"/>
<feature type="region of interest" description="Disordered" evidence="2">
    <location>
        <begin position="263"/>
        <end position="284"/>
    </location>
</feature>
<protein>
    <recommendedName>
        <fullName evidence="3">CCZ1/INTU/HSP4 first Longin domain-containing protein</fullName>
    </recommendedName>
</protein>
<feature type="region of interest" description="Disordered" evidence="2">
    <location>
        <begin position="442"/>
        <end position="499"/>
    </location>
</feature>
<dbReference type="OrthoDB" id="240546at2759"/>
<sequence>MASAAASSPGAVVPARLGFLAIYNPSLGSTDDTVDDQIVYYASVTTQASSSRRRRRRDRARARPTDGLDPQERNERLRQIGLAQGMVSFSSGFADGAAVDAIDTDRARVIVHELEPGWWILASIDLTKLPLPPRLNATEESFEYSSREMKPASLLLRDLLRAHSIFLMHHGSSLSALFVHCRRSKFMALLGRYWDLFLSTWNVLLHGNPARDIFGAINVAASGELGVGVGEEDRGSGEREVLEGLVGRIEGLVDLVVSKFGPDEPKSVAGGEEEPWLGTGREPAADDGAVFLGTGALSRKTLRDVTHWMEDLYTWGEHAYGVIESPTSVRRNKARGAVGEAAEGEVAGPGPEPEPEPGEAKTTPEVPEIKMTGPTEAETSEPPEIKTTEPTEAETTSEPPETKTNPLPSQQVDNNKPSQDGKLDKMLSYMKLGYGSYWKLPGESTTSSKPPAVRPTPPPRASSGRGRFLIGLTGDMDEEQVTAGDDDGDSSGSEAAEHNSRTVLRTVHVEIESGMRRPETTIVKDFVNPASELTQSQLMGSMLSGFGSHDVNKADKLRVVIYVNQPFILAFFFRLRTDSLAWDTLYRSLHYQLAPLRRPLLSSTRYRPPSSQPPGGLYSLVWDPVLLTVRAAVPNIPDQQPRLEADSALLDAFWSRADAASTHLQLLLLHAATRSLTGAVERTLKTSRGWWIVWTRLGGQAGEDEEMEAAASSVDGSIVGPGAAKEIFLVRRASDHAGADGVAAAGIGVDTRRYVEELLSLL</sequence>
<organism evidence="4 5">
    <name type="scientific">Ophiocordyceps camponoti-rufipedis</name>
    <dbReference type="NCBI Taxonomy" id="2004952"/>
    <lineage>
        <taxon>Eukaryota</taxon>
        <taxon>Fungi</taxon>
        <taxon>Dikarya</taxon>
        <taxon>Ascomycota</taxon>
        <taxon>Pezizomycotina</taxon>
        <taxon>Sordariomycetes</taxon>
        <taxon>Hypocreomycetidae</taxon>
        <taxon>Hypocreales</taxon>
        <taxon>Ophiocordycipitaceae</taxon>
        <taxon>Ophiocordyceps</taxon>
    </lineage>
</organism>
<dbReference type="InterPro" id="IPR013176">
    <property type="entry name" value="Ccz1"/>
</dbReference>
<dbReference type="GO" id="GO:0016192">
    <property type="term" value="P:vesicle-mediated transport"/>
    <property type="evidence" value="ECO:0007669"/>
    <property type="project" value="InterPro"/>
</dbReference>
<evidence type="ECO:0000313" key="5">
    <source>
        <dbReference type="Proteomes" id="UP000226431"/>
    </source>
</evidence>
<comment type="similarity">
    <text evidence="1">Belongs to the CCZ1 family.</text>
</comment>
<keyword evidence="5" id="KW-1185">Reference proteome</keyword>
<feature type="compositionally biased region" description="Low complexity" evidence="2">
    <location>
        <begin position="336"/>
        <end position="349"/>
    </location>
</feature>
<dbReference type="GO" id="GO:0035658">
    <property type="term" value="C:Mon1-Ccz1 complex"/>
    <property type="evidence" value="ECO:0007669"/>
    <property type="project" value="InterPro"/>
</dbReference>
<dbReference type="InterPro" id="IPR043987">
    <property type="entry name" value="CCZ1/INTU/HSP4_longin_1"/>
</dbReference>
<gene>
    <name evidence="4" type="ORF">CDD80_7171</name>
</gene>
<evidence type="ECO:0000313" key="4">
    <source>
        <dbReference type="EMBL" id="PHH68870.1"/>
    </source>
</evidence>
<dbReference type="PANTHER" id="PTHR13056:SF0">
    <property type="entry name" value="VACUOLAR FUSION PROTEIN CCZ1 HOMOLOG-RELATED"/>
    <property type="match status" value="1"/>
</dbReference>
<dbReference type="EMBL" id="NJES01000869">
    <property type="protein sequence ID" value="PHH68870.1"/>
    <property type="molecule type" value="Genomic_DNA"/>
</dbReference>
<dbReference type="AlphaFoldDB" id="A0A2C5YN02"/>
<feature type="region of interest" description="Disordered" evidence="2">
    <location>
        <begin position="50"/>
        <end position="73"/>
    </location>
</feature>
<evidence type="ECO:0000259" key="3">
    <source>
        <dbReference type="Pfam" id="PF19031"/>
    </source>
</evidence>
<evidence type="ECO:0000256" key="1">
    <source>
        <dbReference type="ARBA" id="ARBA00005352"/>
    </source>
</evidence>
<feature type="compositionally biased region" description="Polar residues" evidence="2">
    <location>
        <begin position="405"/>
        <end position="418"/>
    </location>
</feature>
<name>A0A2C5YN02_9HYPO</name>
<dbReference type="Proteomes" id="UP000226431">
    <property type="component" value="Unassembled WGS sequence"/>
</dbReference>
<evidence type="ECO:0000256" key="2">
    <source>
        <dbReference type="SAM" id="MobiDB-lite"/>
    </source>
</evidence>
<feature type="compositionally biased region" description="Basic and acidic residues" evidence="2">
    <location>
        <begin position="61"/>
        <end position="73"/>
    </location>
</feature>
<dbReference type="STRING" id="2004952.A0A2C5YN02"/>
<reference evidence="4 5" key="1">
    <citation type="submission" date="2017-06" db="EMBL/GenBank/DDBJ databases">
        <title>Ant-infecting Ophiocordyceps genomes reveal a high diversity of potential behavioral manipulation genes and a possible major role for enterotoxins.</title>
        <authorList>
            <person name="De Bekker C."/>
            <person name="Evans H.C."/>
            <person name="Brachmann A."/>
            <person name="Hughes D.P."/>
        </authorList>
    </citation>
    <scope>NUCLEOTIDE SEQUENCE [LARGE SCALE GENOMIC DNA]</scope>
    <source>
        <strain evidence="4 5">Map16</strain>
    </source>
</reference>
<feature type="compositionally biased region" description="Low complexity" evidence="2">
    <location>
        <begin position="390"/>
        <end position="404"/>
    </location>
</feature>
<dbReference type="Pfam" id="PF19031">
    <property type="entry name" value="Intu_longin_1"/>
    <property type="match status" value="1"/>
</dbReference>
<feature type="compositionally biased region" description="Basic residues" evidence="2">
    <location>
        <begin position="51"/>
        <end position="60"/>
    </location>
</feature>
<feature type="domain" description="CCZ1/INTU/HSP4 first Longin" evidence="3">
    <location>
        <begin position="19"/>
        <end position="127"/>
    </location>
</feature>
<accession>A0A2C5YN02</accession>
<feature type="region of interest" description="Disordered" evidence="2">
    <location>
        <begin position="329"/>
        <end position="422"/>
    </location>
</feature>